<proteinExistence type="predicted"/>
<dbReference type="AlphaFoldDB" id="A0A0V0HB38"/>
<accession>A0A0V0HB38</accession>
<name>A0A0V0HB38_SOLCH</name>
<reference evidence="1" key="1">
    <citation type="submission" date="2015-12" db="EMBL/GenBank/DDBJ databases">
        <title>Gene expression during late stages of embryo sac development: a critical building block for successful pollen-pistil interactions.</title>
        <authorList>
            <person name="Liu Y."/>
            <person name="Joly V."/>
            <person name="Sabar M."/>
            <person name="Matton D.P."/>
        </authorList>
    </citation>
    <scope>NUCLEOTIDE SEQUENCE</scope>
</reference>
<feature type="non-terminal residue" evidence="1">
    <location>
        <position position="1"/>
    </location>
</feature>
<sequence length="64" mass="7489">LCAPQLISSNIYYILPVHVSGIPPRLGQMRKYHLVFILSLMKIETETSWFSHHFINNIIFFSLL</sequence>
<protein>
    <submittedName>
        <fullName evidence="1">Putative ovule protein</fullName>
    </submittedName>
</protein>
<organism evidence="1">
    <name type="scientific">Solanum chacoense</name>
    <name type="common">Chaco potato</name>
    <dbReference type="NCBI Taxonomy" id="4108"/>
    <lineage>
        <taxon>Eukaryota</taxon>
        <taxon>Viridiplantae</taxon>
        <taxon>Streptophyta</taxon>
        <taxon>Embryophyta</taxon>
        <taxon>Tracheophyta</taxon>
        <taxon>Spermatophyta</taxon>
        <taxon>Magnoliopsida</taxon>
        <taxon>eudicotyledons</taxon>
        <taxon>Gunneridae</taxon>
        <taxon>Pentapetalae</taxon>
        <taxon>asterids</taxon>
        <taxon>lamiids</taxon>
        <taxon>Solanales</taxon>
        <taxon>Solanaceae</taxon>
        <taxon>Solanoideae</taxon>
        <taxon>Solaneae</taxon>
        <taxon>Solanum</taxon>
    </lineage>
</organism>
<dbReference type="EMBL" id="GEDG01023517">
    <property type="protein sequence ID" value="JAP16683.1"/>
    <property type="molecule type" value="Transcribed_RNA"/>
</dbReference>
<evidence type="ECO:0000313" key="1">
    <source>
        <dbReference type="EMBL" id="JAP16683.1"/>
    </source>
</evidence>